<organism evidence="2 3">
    <name type="scientific">Sutterella megalosphaeroides</name>
    <dbReference type="NCBI Taxonomy" id="2494234"/>
    <lineage>
        <taxon>Bacteria</taxon>
        <taxon>Pseudomonadati</taxon>
        <taxon>Pseudomonadota</taxon>
        <taxon>Betaproteobacteria</taxon>
        <taxon>Burkholderiales</taxon>
        <taxon>Sutterellaceae</taxon>
        <taxon>Sutterella</taxon>
    </lineage>
</organism>
<keyword evidence="3" id="KW-1185">Reference proteome</keyword>
<evidence type="ECO:0000313" key="2">
    <source>
        <dbReference type="EMBL" id="BBF23359.1"/>
    </source>
</evidence>
<dbReference type="InterPro" id="IPR016181">
    <property type="entry name" value="Acyl_CoA_acyltransferase"/>
</dbReference>
<gene>
    <name evidence="2" type="ORF">SUTMEG_12500</name>
</gene>
<dbReference type="Proteomes" id="UP000271003">
    <property type="component" value="Chromosome"/>
</dbReference>
<dbReference type="CDD" id="cd04301">
    <property type="entry name" value="NAT_SF"/>
    <property type="match status" value="1"/>
</dbReference>
<dbReference type="EMBL" id="AP018786">
    <property type="protein sequence ID" value="BBF23359.1"/>
    <property type="molecule type" value="Genomic_DNA"/>
</dbReference>
<protein>
    <recommendedName>
        <fullName evidence="1">N-acetyltransferase domain-containing protein</fullName>
    </recommendedName>
</protein>
<proteinExistence type="predicted"/>
<sequence>MTQSVRILDYIHAPCTGAELAAFITEAFATAVHKDGTEAELVHRLRNDPARALQFPNEFVALDEETQELVGHVLLSRTTITTAYGDEIGAVLLAPICVKQERRSRGIGSVLIEECLRQCRLANEKWMVVLGDPAYYGRFGFRLFAEYGLTVEGDPAGELLPYSQVLALTDPAEKPELLDKARVDFLMGYAESDSSSVTVTMA</sequence>
<feature type="domain" description="N-acetyltransferase" evidence="1">
    <location>
        <begin position="5"/>
        <end position="161"/>
    </location>
</feature>
<dbReference type="GO" id="GO:0016747">
    <property type="term" value="F:acyltransferase activity, transferring groups other than amino-acyl groups"/>
    <property type="evidence" value="ECO:0007669"/>
    <property type="project" value="InterPro"/>
</dbReference>
<dbReference type="OrthoDB" id="9797178at2"/>
<evidence type="ECO:0000313" key="3">
    <source>
        <dbReference type="Proteomes" id="UP000271003"/>
    </source>
</evidence>
<dbReference type="Gene3D" id="3.40.630.30">
    <property type="match status" value="1"/>
</dbReference>
<name>A0A2Z6IAB8_9BURK</name>
<accession>A0A2Z6IAB8</accession>
<dbReference type="PROSITE" id="PS51186">
    <property type="entry name" value="GNAT"/>
    <property type="match status" value="1"/>
</dbReference>
<evidence type="ECO:0000259" key="1">
    <source>
        <dbReference type="PROSITE" id="PS51186"/>
    </source>
</evidence>
<dbReference type="AlphaFoldDB" id="A0A2Z6IAB8"/>
<dbReference type="InterPro" id="IPR000182">
    <property type="entry name" value="GNAT_dom"/>
</dbReference>
<reference evidence="2 3" key="1">
    <citation type="journal article" date="2018" name="Int. J. Syst. Evol. Microbiol.">
        <title>Mesosutterella multiformis gen. nov., sp. nov., a member of the family Sutterellaceae and Sutterella megalosphaeroides sp. nov., isolated from human faeces.</title>
        <authorList>
            <person name="Sakamoto M."/>
            <person name="Ikeyama N."/>
            <person name="Kunihiro T."/>
            <person name="Iino T."/>
            <person name="Yuki M."/>
            <person name="Ohkuma M."/>
        </authorList>
    </citation>
    <scope>NUCLEOTIDE SEQUENCE [LARGE SCALE GENOMIC DNA]</scope>
    <source>
        <strain evidence="2 3">6FBBBH3</strain>
    </source>
</reference>
<dbReference type="SUPFAM" id="SSF55729">
    <property type="entry name" value="Acyl-CoA N-acyltransferases (Nat)"/>
    <property type="match status" value="1"/>
</dbReference>
<dbReference type="KEGG" id="sutt:SUTMEG_12500"/>
<dbReference type="RefSeq" id="WP_120176982.1">
    <property type="nucleotide sequence ID" value="NZ_AP018786.1"/>
</dbReference>
<dbReference type="Pfam" id="PF13508">
    <property type="entry name" value="Acetyltransf_7"/>
    <property type="match status" value="1"/>
</dbReference>